<gene>
    <name evidence="1" type="ORF">SAMN05444320_103175</name>
</gene>
<dbReference type="RefSeq" id="WP_083959545.1">
    <property type="nucleotide sequence ID" value="NZ_FQVN01000003.1"/>
</dbReference>
<protein>
    <submittedName>
        <fullName evidence="1">Uncharacterized protein</fullName>
    </submittedName>
</protein>
<accession>A0A1M5AMB2</accession>
<dbReference type="STRING" id="2017.SAMN05444320_103175"/>
<proteinExistence type="predicted"/>
<dbReference type="Pfam" id="PF19739">
    <property type="entry name" value="DUF6228"/>
    <property type="match status" value="1"/>
</dbReference>
<name>A0A1M5AMB2_STRHI</name>
<dbReference type="EMBL" id="FQVN01000003">
    <property type="protein sequence ID" value="SHF31052.1"/>
    <property type="molecule type" value="Genomic_DNA"/>
</dbReference>
<keyword evidence="2" id="KW-1185">Reference proteome</keyword>
<dbReference type="AlphaFoldDB" id="A0A1M5AMB2"/>
<sequence length="145" mass="16054">MDDIYRYDPDLDGEEAVVLTGVGGSFLRFYRPNRSEPGVLRCRVEVGGVGMRAALHDTVAYPFFWDVVAFLDDLGKIVAPWEGIRSWCSRDGALRVDAVFGTGGHIALTWAVGEPRSWSASITTEIEAGEQMRALATDLHHFLRP</sequence>
<dbReference type="OrthoDB" id="4548929at2"/>
<evidence type="ECO:0000313" key="1">
    <source>
        <dbReference type="EMBL" id="SHF31052.1"/>
    </source>
</evidence>
<organism evidence="1 2">
    <name type="scientific">Streptoalloteichus hindustanus</name>
    <dbReference type="NCBI Taxonomy" id="2017"/>
    <lineage>
        <taxon>Bacteria</taxon>
        <taxon>Bacillati</taxon>
        <taxon>Actinomycetota</taxon>
        <taxon>Actinomycetes</taxon>
        <taxon>Pseudonocardiales</taxon>
        <taxon>Pseudonocardiaceae</taxon>
        <taxon>Streptoalloteichus</taxon>
    </lineage>
</organism>
<reference evidence="1 2" key="1">
    <citation type="submission" date="2016-11" db="EMBL/GenBank/DDBJ databases">
        <authorList>
            <person name="Jaros S."/>
            <person name="Januszkiewicz K."/>
            <person name="Wedrychowicz H."/>
        </authorList>
    </citation>
    <scope>NUCLEOTIDE SEQUENCE [LARGE SCALE GENOMIC DNA]</scope>
    <source>
        <strain evidence="1 2">DSM 44523</strain>
    </source>
</reference>
<dbReference type="InterPro" id="IPR046196">
    <property type="entry name" value="DUF6228"/>
</dbReference>
<evidence type="ECO:0000313" key="2">
    <source>
        <dbReference type="Proteomes" id="UP000184501"/>
    </source>
</evidence>
<dbReference type="Proteomes" id="UP000184501">
    <property type="component" value="Unassembled WGS sequence"/>
</dbReference>